<keyword evidence="3" id="KW-1185">Reference proteome</keyword>
<evidence type="ECO:0000256" key="1">
    <source>
        <dbReference type="SAM" id="Phobius"/>
    </source>
</evidence>
<feature type="transmembrane region" description="Helical" evidence="1">
    <location>
        <begin position="371"/>
        <end position="390"/>
    </location>
</feature>
<keyword evidence="1" id="KW-1133">Transmembrane helix</keyword>
<comment type="caution">
    <text evidence="2">The sequence shown here is derived from an EMBL/GenBank/DDBJ whole genome shotgun (WGS) entry which is preliminary data.</text>
</comment>
<accession>A0A9W6TVE7</accession>
<dbReference type="AlphaFoldDB" id="A0A9W6TVE7"/>
<feature type="transmembrane region" description="Helical" evidence="1">
    <location>
        <begin position="413"/>
        <end position="433"/>
    </location>
</feature>
<dbReference type="OrthoDB" id="64243at2759"/>
<feature type="transmembrane region" description="Helical" evidence="1">
    <location>
        <begin position="440"/>
        <end position="456"/>
    </location>
</feature>
<protein>
    <submittedName>
        <fullName evidence="2">Unnamed protein product</fullName>
    </submittedName>
</protein>
<organism evidence="2 3">
    <name type="scientific">Phytophthora lilii</name>
    <dbReference type="NCBI Taxonomy" id="2077276"/>
    <lineage>
        <taxon>Eukaryota</taxon>
        <taxon>Sar</taxon>
        <taxon>Stramenopiles</taxon>
        <taxon>Oomycota</taxon>
        <taxon>Peronosporomycetes</taxon>
        <taxon>Peronosporales</taxon>
        <taxon>Peronosporaceae</taxon>
        <taxon>Phytophthora</taxon>
    </lineage>
</organism>
<proteinExistence type="predicted"/>
<keyword evidence="1" id="KW-0812">Transmembrane</keyword>
<name>A0A9W6TVE7_9STRA</name>
<dbReference type="EMBL" id="BSXW01000374">
    <property type="protein sequence ID" value="GMF20399.1"/>
    <property type="molecule type" value="Genomic_DNA"/>
</dbReference>
<gene>
    <name evidence="2" type="ORF">Plil01_000791300</name>
</gene>
<feature type="transmembrane region" description="Helical" evidence="1">
    <location>
        <begin position="329"/>
        <end position="350"/>
    </location>
</feature>
<evidence type="ECO:0000313" key="2">
    <source>
        <dbReference type="EMBL" id="GMF20399.1"/>
    </source>
</evidence>
<feature type="transmembrane region" description="Helical" evidence="1">
    <location>
        <begin position="507"/>
        <end position="528"/>
    </location>
</feature>
<feature type="transmembrane region" description="Helical" evidence="1">
    <location>
        <begin position="874"/>
        <end position="893"/>
    </location>
</feature>
<feature type="transmembrane region" description="Helical" evidence="1">
    <location>
        <begin position="905"/>
        <end position="927"/>
    </location>
</feature>
<sequence>MKKLQGGKRGPRTSSLDSTVITRETEIIVVHSKTKRYAYVSLSATWWGLAVLTGAHNPTEILRVFPSSLIQGYLGEGMIRDSPLVEEVLGGDTTPRDFVLFLESETQTSTKSCSMVPLFNPDIYNYEFLSNGFQDIINQTEYHISVLAEMELVVIVVDCTFKQIILGDPSVARFFYVVRSRAKLTDMYVVTMSLNVQQYEVRNIKKRGPALVGMLTMVQDMQAEQVDQFYMISTTYPYQRSLNFEMYELVGITDESYLELRSIPREPSSEPVKQLITARKRGFYNGDSQANVRVMYSILEGLNAKTALTRWEWIGEAVTIDSWAWVHCIHLFFGMQTVYSLIVLVLVTYQKICSGKVWIGDPFASLSTASLVLRGVLVVISWCLDSFWSVNEYAMSRAAMITGSQVVRVHKEVMHADIMVVFLALVGFLSSIFRERIDPAIAIFLFEFVHTYRLALMRSSSAVLNEVETYSEAQWKVGIAKVTPTIASMSPMRLWSSFEFPSKDPTFLFASFFPTMYMLVVISFLAIIRKIYHYRCPEQTRQRSSQSSDTSGNEKSAMMSRGIFTNFELATGAELETRYGLISDYNNYVFFKGMKFASADGVYCSGYVIVNGKFLVATKHLLSIIIMKATGSRFTNVYAYEVEGNTVKDTARLVHTSTFLWSDLWHLSVTFLSNGYKGLVENTKYNITTLKNLELVVIVVNCTFRQLKVGDPSAVRVYNFVRSFDDPNDVQLITVSLSVQDYEVRGHAKKGPAVVGMLTIIHDMQDRDIQQFYMVAPTYPYQRSPDFEMYEYVGISDESFLELRSIPRDPLTHPVKNLIAARKRGFFNGDSQSNVRVMYSTLESANATTALTRWEWIGEAVTIDSWAWVHWGHLYFGLQTIYSLIVLFFVTYHKLRAGKIWIGDPFASVSTTSLVIRGMVVFISWYIDSFWSINSTRCHELR</sequence>
<keyword evidence="1" id="KW-0472">Membrane</keyword>
<reference evidence="2" key="1">
    <citation type="submission" date="2023-04" db="EMBL/GenBank/DDBJ databases">
        <title>Phytophthora lilii NBRC 32176.</title>
        <authorList>
            <person name="Ichikawa N."/>
            <person name="Sato H."/>
            <person name="Tonouchi N."/>
        </authorList>
    </citation>
    <scope>NUCLEOTIDE SEQUENCE</scope>
    <source>
        <strain evidence="2">NBRC 32176</strain>
    </source>
</reference>
<evidence type="ECO:0000313" key="3">
    <source>
        <dbReference type="Proteomes" id="UP001165083"/>
    </source>
</evidence>
<dbReference type="Proteomes" id="UP001165083">
    <property type="component" value="Unassembled WGS sequence"/>
</dbReference>